<dbReference type="NCBIfam" id="TIGR00756">
    <property type="entry name" value="PPR"/>
    <property type="match status" value="9"/>
</dbReference>
<evidence type="ECO:0000256" key="2">
    <source>
        <dbReference type="PROSITE-ProRule" id="PRU00708"/>
    </source>
</evidence>
<feature type="repeat" description="PPR" evidence="2">
    <location>
        <begin position="327"/>
        <end position="361"/>
    </location>
</feature>
<feature type="repeat" description="PPR" evidence="2">
    <location>
        <begin position="502"/>
        <end position="536"/>
    </location>
</feature>
<accession>A0ABD1ZF34</accession>
<evidence type="ECO:0000313" key="4">
    <source>
        <dbReference type="EMBL" id="KAL2650056.1"/>
    </source>
</evidence>
<feature type="repeat" description="PPR" evidence="2">
    <location>
        <begin position="221"/>
        <end position="255"/>
    </location>
</feature>
<feature type="repeat" description="PPR" evidence="2">
    <location>
        <begin position="537"/>
        <end position="571"/>
    </location>
</feature>
<comment type="caution">
    <text evidence="4">The sequence shown here is derived from an EMBL/GenBank/DDBJ whole genome shotgun (WGS) entry which is preliminary data.</text>
</comment>
<sequence length="686" mass="77175">MQTRVYISRGRLQGGNEGGRLIAFDTQKFCLRAQSHRQCTPAMALRAPCAGSLVSLKWTTPFSFSPRVAIVTNSSAAILDGKSSTRELASWSGRSIKSYPKKWKNEKKAQGSSGDEAAAAWRNVAPLVKQLEEEGRIQLNSEESFQNIPDWQWRFGLKRLCESKKTDIACLLLKWLHHENRFSGSSDIPFSIVVNGLGKEGRLNDAFLLVELLKTDVVWLPTATANSLIEACSRNGEIEKSLELLERMRKHGMQPDNVTYSIIIQGCTKAKLELTTMLKVYEQMQNERLEIDGKLYNDMIVASAVGNDPDRAFFFMEKLQAGGYVPEMKSFMSLIQVLGQSGRTTEAEAVFEEMKVSGFVPNTRAYNALLAAFARKGMMKQAEQIVTAIKEAGLYLNERSYGLLIDAYARAGRLEQAMNIFRGMKDAGMKPNAFIYSRMMSMFRDTGQWEGSILMLREMQEEGIPPNKHVYNILIDTYGKNGQAEAARKVFDKMKSENIERDVVTWNSLIEACCKAEKFSEVPELYRKMQEDGHPPSAHTFNIIINHFGAQGDWDMVEKFLQEMQILGIVRNEVTYTTLVDLYGRSGRFQEAVDWLEDMKASGMKPGSAVFCALANAYAQEDEMARDMLRSALRFSEERQRNLESVPIRGGDPLEAKVVFGEGFQSNLCVQLQTFEGQPAIWSAAT</sequence>
<feature type="repeat" description="PPR" evidence="2">
    <location>
        <begin position="256"/>
        <end position="291"/>
    </location>
</feature>
<dbReference type="InterPro" id="IPR002885">
    <property type="entry name" value="PPR_rpt"/>
</dbReference>
<organism evidence="4 5">
    <name type="scientific">Riccia fluitans</name>
    <dbReference type="NCBI Taxonomy" id="41844"/>
    <lineage>
        <taxon>Eukaryota</taxon>
        <taxon>Viridiplantae</taxon>
        <taxon>Streptophyta</taxon>
        <taxon>Embryophyta</taxon>
        <taxon>Marchantiophyta</taxon>
        <taxon>Marchantiopsida</taxon>
        <taxon>Marchantiidae</taxon>
        <taxon>Marchantiales</taxon>
        <taxon>Ricciaceae</taxon>
        <taxon>Riccia</taxon>
    </lineage>
</organism>
<feature type="repeat" description="PPR" evidence="2">
    <location>
        <begin position="397"/>
        <end position="431"/>
    </location>
</feature>
<feature type="repeat" description="PPR" evidence="2">
    <location>
        <begin position="362"/>
        <end position="396"/>
    </location>
</feature>
<dbReference type="AlphaFoldDB" id="A0ABD1ZF34"/>
<evidence type="ECO:0000313" key="5">
    <source>
        <dbReference type="Proteomes" id="UP001605036"/>
    </source>
</evidence>
<dbReference type="InterPro" id="IPR011990">
    <property type="entry name" value="TPR-like_helical_dom_sf"/>
</dbReference>
<reference evidence="4 5" key="1">
    <citation type="submission" date="2024-09" db="EMBL/GenBank/DDBJ databases">
        <title>Chromosome-scale assembly of Riccia fluitans.</title>
        <authorList>
            <person name="Paukszto L."/>
            <person name="Sawicki J."/>
            <person name="Karawczyk K."/>
            <person name="Piernik-Szablinska J."/>
            <person name="Szczecinska M."/>
            <person name="Mazdziarz M."/>
        </authorList>
    </citation>
    <scope>NUCLEOTIDE SEQUENCE [LARGE SCALE GENOMIC DNA]</scope>
    <source>
        <strain evidence="4">Rf_01</strain>
        <tissue evidence="4">Aerial parts of the thallus</tissue>
    </source>
</reference>
<dbReference type="PANTHER" id="PTHR47932:SF44">
    <property type="entry name" value="MIOREX COMPLEX COMPONENT 1"/>
    <property type="match status" value="1"/>
</dbReference>
<dbReference type="Pfam" id="PF17177">
    <property type="entry name" value="PPR_long"/>
    <property type="match status" value="1"/>
</dbReference>
<feature type="domain" description="PROP1-like PPR" evidence="3">
    <location>
        <begin position="250"/>
        <end position="416"/>
    </location>
</feature>
<dbReference type="Gene3D" id="1.25.40.10">
    <property type="entry name" value="Tetratricopeptide repeat domain"/>
    <property type="match status" value="4"/>
</dbReference>
<feature type="repeat" description="PPR" evidence="2">
    <location>
        <begin position="572"/>
        <end position="606"/>
    </location>
</feature>
<dbReference type="PANTHER" id="PTHR47932">
    <property type="entry name" value="ATPASE EXPRESSION PROTEIN 3"/>
    <property type="match status" value="1"/>
</dbReference>
<evidence type="ECO:0000259" key="3">
    <source>
        <dbReference type="Pfam" id="PF17177"/>
    </source>
</evidence>
<gene>
    <name evidence="4" type="ORF">R1flu_018184</name>
</gene>
<feature type="repeat" description="PPR" evidence="2">
    <location>
        <begin position="467"/>
        <end position="501"/>
    </location>
</feature>
<dbReference type="Pfam" id="PF13041">
    <property type="entry name" value="PPR_2"/>
    <property type="match status" value="3"/>
</dbReference>
<name>A0ABD1ZF34_9MARC</name>
<dbReference type="PROSITE" id="PS51375">
    <property type="entry name" value="PPR"/>
    <property type="match status" value="10"/>
</dbReference>
<dbReference type="InterPro" id="IPR033443">
    <property type="entry name" value="PROP1-like_PPR_dom"/>
</dbReference>
<feature type="repeat" description="PPR" evidence="2">
    <location>
        <begin position="432"/>
        <end position="466"/>
    </location>
</feature>
<protein>
    <recommendedName>
        <fullName evidence="3">PROP1-like PPR domain-containing protein</fullName>
    </recommendedName>
</protein>
<proteinExistence type="predicted"/>
<dbReference type="SUPFAM" id="SSF48452">
    <property type="entry name" value="TPR-like"/>
    <property type="match status" value="1"/>
</dbReference>
<keyword evidence="5" id="KW-1185">Reference proteome</keyword>
<dbReference type="Pfam" id="PF01535">
    <property type="entry name" value="PPR"/>
    <property type="match status" value="1"/>
</dbReference>
<keyword evidence="1" id="KW-0677">Repeat</keyword>
<dbReference type="Proteomes" id="UP001605036">
    <property type="component" value="Unassembled WGS sequence"/>
</dbReference>
<dbReference type="EMBL" id="JBHFFA010000001">
    <property type="protein sequence ID" value="KAL2650056.1"/>
    <property type="molecule type" value="Genomic_DNA"/>
</dbReference>
<evidence type="ECO:0000256" key="1">
    <source>
        <dbReference type="ARBA" id="ARBA00022737"/>
    </source>
</evidence>